<evidence type="ECO:0000313" key="7">
    <source>
        <dbReference type="EMBL" id="GEN23234.1"/>
    </source>
</evidence>
<evidence type="ECO:0000313" key="8">
    <source>
        <dbReference type="EMBL" id="SHL94515.1"/>
    </source>
</evidence>
<organism evidence="8 9">
    <name type="scientific">Halomonas cupida</name>
    <dbReference type="NCBI Taxonomy" id="44933"/>
    <lineage>
        <taxon>Bacteria</taxon>
        <taxon>Pseudomonadati</taxon>
        <taxon>Pseudomonadota</taxon>
        <taxon>Gammaproteobacteria</taxon>
        <taxon>Oceanospirillales</taxon>
        <taxon>Halomonadaceae</taxon>
        <taxon>Halomonas</taxon>
    </lineage>
</organism>
<comment type="cofactor">
    <cofactor evidence="1">
        <name>FAD</name>
        <dbReference type="ChEBI" id="CHEBI:57692"/>
    </cofactor>
</comment>
<dbReference type="InterPro" id="IPR023753">
    <property type="entry name" value="FAD/NAD-binding_dom"/>
</dbReference>
<dbReference type="PRINTS" id="PR00469">
    <property type="entry name" value="PNDRDTASEII"/>
</dbReference>
<reference evidence="7 10" key="2">
    <citation type="submission" date="2019-07" db="EMBL/GenBank/DDBJ databases">
        <title>Whole genome shotgun sequence of Halomonas cupida NBRC 102219.</title>
        <authorList>
            <person name="Hosoyama A."/>
            <person name="Uohara A."/>
            <person name="Ohji S."/>
            <person name="Ichikawa N."/>
        </authorList>
    </citation>
    <scope>NUCLEOTIDE SEQUENCE [LARGE SCALE GENOMIC DNA]</scope>
    <source>
        <strain evidence="7 10">NBRC 102219</strain>
    </source>
</reference>
<name>A0A1M7ERQ2_9GAMM</name>
<keyword evidence="10" id="KW-1185">Reference proteome</keyword>
<evidence type="ECO:0000256" key="1">
    <source>
        <dbReference type="ARBA" id="ARBA00001974"/>
    </source>
</evidence>
<evidence type="ECO:0000256" key="2">
    <source>
        <dbReference type="ARBA" id="ARBA00005272"/>
    </source>
</evidence>
<dbReference type="EMBL" id="BJXU01000038">
    <property type="protein sequence ID" value="GEN23234.1"/>
    <property type="molecule type" value="Genomic_DNA"/>
</dbReference>
<dbReference type="GO" id="GO:0019646">
    <property type="term" value="P:aerobic electron transport chain"/>
    <property type="evidence" value="ECO:0007669"/>
    <property type="project" value="TreeGrafter"/>
</dbReference>
<gene>
    <name evidence="7" type="primary">yjlD</name>
    <name evidence="7" type="ORF">HCU01_11830</name>
    <name evidence="8" type="ORF">SAMN05660971_01764</name>
</gene>
<dbReference type="AlphaFoldDB" id="A0A1M7ERQ2"/>
<dbReference type="SUPFAM" id="SSF51905">
    <property type="entry name" value="FAD/NAD(P)-binding domain"/>
    <property type="match status" value="1"/>
</dbReference>
<dbReference type="InterPro" id="IPR036188">
    <property type="entry name" value="FAD/NAD-bd_sf"/>
</dbReference>
<evidence type="ECO:0000313" key="9">
    <source>
        <dbReference type="Proteomes" id="UP000184123"/>
    </source>
</evidence>
<dbReference type="Proteomes" id="UP000321726">
    <property type="component" value="Unassembled WGS sequence"/>
</dbReference>
<feature type="domain" description="FAD/NAD(P)-binding" evidence="6">
    <location>
        <begin position="4"/>
        <end position="317"/>
    </location>
</feature>
<evidence type="ECO:0000256" key="4">
    <source>
        <dbReference type="ARBA" id="ARBA00022827"/>
    </source>
</evidence>
<dbReference type="OrthoDB" id="9800607at2"/>
<evidence type="ECO:0000256" key="3">
    <source>
        <dbReference type="ARBA" id="ARBA00022630"/>
    </source>
</evidence>
<sequence length="405" mass="43946">MTQRIIIAGSGFAGLWAAMSAARAVYTLDKDPMASDIEIIMVSPEPKVCIRPRLYEAVLENMDPDIGPLLQEVGVKHLPGFIEAIDTYKKSITVLKHGEENVTLPYDRLVLATGSELFHPPVPGLAKYTFSVNTLSDARKLHEHLQALASQSRSQARDTIVVVGGGLTGLETATEMPTRLRHILGPEAEARVVIVDTADQIGIDMGIEPATLIAQALSDCGVEARAGVRVEEVDECGVRLSNGEHIKAHTVIWAAGMRASSLTAQIPGERDSLGRILGDEFLHAPGVKGVFVTGDTVKVPTDNQGNYNVMSCQHAMSLGRVAGHNAAAELLGLPLHPYSQPKYVTCLDLGPWGALYTEGWDRQVHYIRNEGKKIKQEINTVWIYPPEPDREAVFSVANPDFVVVP</sequence>
<dbReference type="STRING" id="44933.SAMN05660971_01764"/>
<dbReference type="Proteomes" id="UP000184123">
    <property type="component" value="Unassembled WGS sequence"/>
</dbReference>
<dbReference type="EMBL" id="FRCA01000004">
    <property type="protein sequence ID" value="SHL94515.1"/>
    <property type="molecule type" value="Genomic_DNA"/>
</dbReference>
<evidence type="ECO:0000259" key="6">
    <source>
        <dbReference type="Pfam" id="PF07992"/>
    </source>
</evidence>
<dbReference type="PRINTS" id="PR00368">
    <property type="entry name" value="FADPNR"/>
</dbReference>
<dbReference type="PANTHER" id="PTHR42913">
    <property type="entry name" value="APOPTOSIS-INDUCING FACTOR 1"/>
    <property type="match status" value="1"/>
</dbReference>
<evidence type="ECO:0000256" key="5">
    <source>
        <dbReference type="ARBA" id="ARBA00023002"/>
    </source>
</evidence>
<dbReference type="RefSeq" id="WP_073434830.1">
    <property type="nucleotide sequence ID" value="NZ_BJXU01000038.1"/>
</dbReference>
<evidence type="ECO:0000313" key="10">
    <source>
        <dbReference type="Proteomes" id="UP000321726"/>
    </source>
</evidence>
<accession>A0A1M7ERQ2</accession>
<dbReference type="PANTHER" id="PTHR42913:SF3">
    <property type="entry name" value="64 KDA MITOCHONDRIAL NADH DEHYDROGENASE (EUROFUNG)"/>
    <property type="match status" value="1"/>
</dbReference>
<keyword evidence="4" id="KW-0274">FAD</keyword>
<proteinExistence type="inferred from homology"/>
<keyword evidence="5" id="KW-0560">Oxidoreductase</keyword>
<keyword evidence="3" id="KW-0285">Flavoprotein</keyword>
<protein>
    <submittedName>
        <fullName evidence="8">NADH dehydrogenase</fullName>
    </submittedName>
</protein>
<comment type="similarity">
    <text evidence="2">Belongs to the NADH dehydrogenase family.</text>
</comment>
<dbReference type="Gene3D" id="3.50.50.100">
    <property type="match status" value="1"/>
</dbReference>
<reference evidence="8 9" key="1">
    <citation type="submission" date="2016-11" db="EMBL/GenBank/DDBJ databases">
        <authorList>
            <person name="Jaros S."/>
            <person name="Januszkiewicz K."/>
            <person name="Wedrychowicz H."/>
        </authorList>
    </citation>
    <scope>NUCLEOTIDE SEQUENCE [LARGE SCALE GENOMIC DNA]</scope>
    <source>
        <strain evidence="8 9">DSM 4740</strain>
    </source>
</reference>
<dbReference type="Pfam" id="PF07992">
    <property type="entry name" value="Pyr_redox_2"/>
    <property type="match status" value="1"/>
</dbReference>
<dbReference type="GO" id="GO:0003955">
    <property type="term" value="F:NAD(P)H dehydrogenase (quinone) activity"/>
    <property type="evidence" value="ECO:0007669"/>
    <property type="project" value="TreeGrafter"/>
</dbReference>
<dbReference type="InterPro" id="IPR051169">
    <property type="entry name" value="NADH-Q_oxidoreductase"/>
</dbReference>